<evidence type="ECO:0000313" key="2">
    <source>
        <dbReference type="EnsemblPlants" id="PGSC0003DMT400087150"/>
    </source>
</evidence>
<feature type="region of interest" description="Disordered" evidence="1">
    <location>
        <begin position="1"/>
        <end position="42"/>
    </location>
</feature>
<dbReference type="Proteomes" id="UP000011115">
    <property type="component" value="Unassembled WGS sequence"/>
</dbReference>
<dbReference type="PaxDb" id="4113-PGSC0003DMT400087150"/>
<proteinExistence type="predicted"/>
<dbReference type="InParanoid" id="M1DD94"/>
<organism evidence="2 3">
    <name type="scientific">Solanum tuberosum</name>
    <name type="common">Potato</name>
    <dbReference type="NCBI Taxonomy" id="4113"/>
    <lineage>
        <taxon>Eukaryota</taxon>
        <taxon>Viridiplantae</taxon>
        <taxon>Streptophyta</taxon>
        <taxon>Embryophyta</taxon>
        <taxon>Tracheophyta</taxon>
        <taxon>Spermatophyta</taxon>
        <taxon>Magnoliopsida</taxon>
        <taxon>eudicotyledons</taxon>
        <taxon>Gunneridae</taxon>
        <taxon>Pentapetalae</taxon>
        <taxon>asterids</taxon>
        <taxon>lamiids</taxon>
        <taxon>Solanales</taxon>
        <taxon>Solanaceae</taxon>
        <taxon>Solanoideae</taxon>
        <taxon>Solaneae</taxon>
        <taxon>Solanum</taxon>
    </lineage>
</organism>
<accession>M1DD94</accession>
<keyword evidence="3" id="KW-1185">Reference proteome</keyword>
<dbReference type="AlphaFoldDB" id="M1DD94"/>
<dbReference type="Gramene" id="PGSC0003DMT400087150">
    <property type="protein sequence ID" value="PGSC0003DMT400087150"/>
    <property type="gene ID" value="PGSC0003DMG400036721"/>
</dbReference>
<protein>
    <submittedName>
        <fullName evidence="2">Uncharacterized protein</fullName>
    </submittedName>
</protein>
<sequence>MLMIMPGQGGNNGRAQSTTSAAPAGRVTQQGNSSGTGGGDTLSIATPYIAVNSAVVQKLSQNPSQSLLQTQKTSLQSRLTVDQYRLSVDQRSVSDSRQQGIDPS</sequence>
<evidence type="ECO:0000313" key="3">
    <source>
        <dbReference type="Proteomes" id="UP000011115"/>
    </source>
</evidence>
<dbReference type="HOGENOM" id="CLU_2254906_0_0_1"/>
<name>M1DD94_SOLTU</name>
<dbReference type="EnsemblPlants" id="PGSC0003DMT400087150">
    <property type="protein sequence ID" value="PGSC0003DMT400087150"/>
    <property type="gene ID" value="PGSC0003DMG400036721"/>
</dbReference>
<reference evidence="2" key="2">
    <citation type="submission" date="2015-06" db="UniProtKB">
        <authorList>
            <consortium name="EnsemblPlants"/>
        </authorList>
    </citation>
    <scope>IDENTIFICATION</scope>
    <source>
        <strain evidence="2">DM1-3 516 R44</strain>
    </source>
</reference>
<reference evidence="3" key="1">
    <citation type="journal article" date="2011" name="Nature">
        <title>Genome sequence and analysis of the tuber crop potato.</title>
        <authorList>
            <consortium name="The Potato Genome Sequencing Consortium"/>
        </authorList>
    </citation>
    <scope>NUCLEOTIDE SEQUENCE [LARGE SCALE GENOMIC DNA]</scope>
    <source>
        <strain evidence="3">cv. DM1-3 516 R44</strain>
    </source>
</reference>
<evidence type="ECO:0000256" key="1">
    <source>
        <dbReference type="SAM" id="MobiDB-lite"/>
    </source>
</evidence>